<dbReference type="RefSeq" id="WP_265581458.1">
    <property type="nucleotide sequence ID" value="NZ_CP036172.1"/>
</dbReference>
<evidence type="ECO:0000313" key="2">
    <source>
        <dbReference type="Proteomes" id="UP001042704"/>
    </source>
</evidence>
<dbReference type="AlphaFoldDB" id="A0A8A3S173"/>
<gene>
    <name evidence="1" type="ORF">RJ40_00850</name>
</gene>
<name>A0A8A3S173_9EURY</name>
<dbReference type="Proteomes" id="UP001042704">
    <property type="component" value="Chromosome"/>
</dbReference>
<evidence type="ECO:0000313" key="1">
    <source>
        <dbReference type="EMBL" id="QSZ66148.1"/>
    </source>
</evidence>
<reference evidence="1" key="1">
    <citation type="journal article" date="2001" name="Int. J. Syst. Evol. Microbiol.">
        <title>Methanofollis aquaemaris sp. nov., a methanogen isolated from an aquaculture fish pond.</title>
        <authorList>
            <person name="Lai M.C."/>
            <person name="Chen S.C."/>
        </authorList>
    </citation>
    <scope>NUCLEOTIDE SEQUENCE</scope>
    <source>
        <strain evidence="1">N2F9704</strain>
    </source>
</reference>
<dbReference type="EMBL" id="CP036172">
    <property type="protein sequence ID" value="QSZ66148.1"/>
    <property type="molecule type" value="Genomic_DNA"/>
</dbReference>
<sequence length="199" mass="21851">MPPSARGFTVVMDLSSILDVTDEHDHLARLLDSRITRAGGVRESELEAFIFAVLEDREGRLRDRLTASLTATGLKETVSRVIDEMMDEGEESVATSFDGGKTQSPSRRARRPMFCTLRIGMMKTHPGDPSGVRVHTPPFEFPTPTVLAAAFERPVPSPCHPALSHTGSRPLPGRHHYAVRESVTASHQAMHARKTSTLS</sequence>
<protein>
    <submittedName>
        <fullName evidence="1">Uncharacterized protein</fullName>
    </submittedName>
</protein>
<dbReference type="GeneID" id="76422857"/>
<proteinExistence type="predicted"/>
<accession>A0A8A3S173</accession>
<reference evidence="1" key="2">
    <citation type="submission" date="2019-02" db="EMBL/GenBank/DDBJ databases">
        <authorList>
            <person name="Chen S.-C."/>
            <person name="Chien H.-H."/>
            <person name="Lai M.-C."/>
        </authorList>
    </citation>
    <scope>NUCLEOTIDE SEQUENCE</scope>
    <source>
        <strain evidence="1">N2F9704</strain>
    </source>
</reference>
<keyword evidence="2" id="KW-1185">Reference proteome</keyword>
<dbReference type="KEGG" id="maqe:RJ40_00850"/>
<organism evidence="1 2">
    <name type="scientific">Methanofollis aquaemaris</name>
    <dbReference type="NCBI Taxonomy" id="126734"/>
    <lineage>
        <taxon>Archaea</taxon>
        <taxon>Methanobacteriati</taxon>
        <taxon>Methanobacteriota</taxon>
        <taxon>Stenosarchaea group</taxon>
        <taxon>Methanomicrobia</taxon>
        <taxon>Methanomicrobiales</taxon>
        <taxon>Methanomicrobiaceae</taxon>
        <taxon>Methanofollis</taxon>
    </lineage>
</organism>